<feature type="transmembrane region" description="Helical" evidence="1">
    <location>
        <begin position="74"/>
        <end position="93"/>
    </location>
</feature>
<evidence type="ECO:0000313" key="4">
    <source>
        <dbReference type="Proteomes" id="UP000077881"/>
    </source>
</evidence>
<evidence type="ECO:0000256" key="1">
    <source>
        <dbReference type="SAM" id="Phobius"/>
    </source>
</evidence>
<name>A0A177ZHT0_9BACI</name>
<proteinExistence type="predicted"/>
<gene>
    <name evidence="3" type="ORF">ABB05_21670</name>
</gene>
<dbReference type="Proteomes" id="UP000077881">
    <property type="component" value="Unassembled WGS sequence"/>
</dbReference>
<protein>
    <recommendedName>
        <fullName evidence="2">DUF4126 domain-containing protein</fullName>
    </recommendedName>
</protein>
<dbReference type="PATRIC" id="fig|217031.6.peg.4707"/>
<accession>A0A177ZHT0</accession>
<feature type="transmembrane region" description="Helical" evidence="1">
    <location>
        <begin position="100"/>
        <end position="119"/>
    </location>
</feature>
<keyword evidence="4" id="KW-1185">Reference proteome</keyword>
<dbReference type="OrthoDB" id="288613at2"/>
<comment type="caution">
    <text evidence="3">The sequence shown here is derived from an EMBL/GenBank/DDBJ whole genome shotgun (WGS) entry which is preliminary data.</text>
</comment>
<feature type="transmembrane region" description="Helical" evidence="1">
    <location>
        <begin position="15"/>
        <end position="34"/>
    </location>
</feature>
<evidence type="ECO:0000313" key="3">
    <source>
        <dbReference type="EMBL" id="OAK67163.1"/>
    </source>
</evidence>
<dbReference type="InterPro" id="IPR025196">
    <property type="entry name" value="DUF4126"/>
</dbReference>
<reference evidence="3 4" key="1">
    <citation type="submission" date="2015-05" db="EMBL/GenBank/DDBJ databases">
        <title>Comparison of genome.</title>
        <authorList>
            <person name="Zheng Z."/>
            <person name="Sun M."/>
        </authorList>
    </citation>
    <scope>NUCLEOTIDE SEQUENCE [LARGE SCALE GENOMIC DNA]</scope>
    <source>
        <strain evidence="3 4">G25-74</strain>
    </source>
</reference>
<organism evidence="3 4">
    <name type="scientific">Lederbergia galactosidilytica</name>
    <dbReference type="NCBI Taxonomy" id="217031"/>
    <lineage>
        <taxon>Bacteria</taxon>
        <taxon>Bacillati</taxon>
        <taxon>Bacillota</taxon>
        <taxon>Bacilli</taxon>
        <taxon>Bacillales</taxon>
        <taxon>Bacillaceae</taxon>
        <taxon>Lederbergia</taxon>
    </lineage>
</organism>
<dbReference type="AlphaFoldDB" id="A0A177ZHT0"/>
<dbReference type="Pfam" id="PF13548">
    <property type="entry name" value="DUF4126"/>
    <property type="match status" value="1"/>
</dbReference>
<keyword evidence="1" id="KW-0812">Transmembrane</keyword>
<sequence>MYSLLMGIGLSSSTGYKPFIPLLIIGISSRLGFIELTEQSQWISSTLFICILVALSVLEVFSASIPIIGRIFEVLGIPITLVCGYITITSLAGNLVESNIIIIKHLIGILLGSGSAGLIKTLKIIKNTLSDTVTFGLSSFVNSMIDTIKAIFISIVAIVAPILVCIILVASLFITYRGIKKLMAFRNFKGLKRAHS</sequence>
<dbReference type="RefSeq" id="WP_064468930.1">
    <property type="nucleotide sequence ID" value="NZ_LDJR01000061.1"/>
</dbReference>
<dbReference type="EMBL" id="LDJR01000061">
    <property type="protein sequence ID" value="OAK67163.1"/>
    <property type="molecule type" value="Genomic_DNA"/>
</dbReference>
<feature type="domain" description="DUF4126" evidence="2">
    <location>
        <begin position="4"/>
        <end position="180"/>
    </location>
</feature>
<feature type="transmembrane region" description="Helical" evidence="1">
    <location>
        <begin position="46"/>
        <end position="68"/>
    </location>
</feature>
<keyword evidence="1" id="KW-0472">Membrane</keyword>
<evidence type="ECO:0000259" key="2">
    <source>
        <dbReference type="Pfam" id="PF13548"/>
    </source>
</evidence>
<feature type="transmembrane region" description="Helical" evidence="1">
    <location>
        <begin position="150"/>
        <end position="176"/>
    </location>
</feature>
<keyword evidence="1" id="KW-1133">Transmembrane helix</keyword>